<keyword evidence="1" id="KW-1133">Transmembrane helix</keyword>
<protein>
    <submittedName>
        <fullName evidence="2">Hypothetical transport protein</fullName>
    </submittedName>
</protein>
<keyword evidence="1" id="KW-0472">Membrane</keyword>
<dbReference type="KEGG" id="sat:SYN_00669"/>
<accession>Q2LV48</accession>
<dbReference type="EMBL" id="CP000252">
    <property type="protein sequence ID" value="ABC77958.1"/>
    <property type="molecule type" value="Genomic_DNA"/>
</dbReference>
<name>Q2LV48_SYNAS</name>
<keyword evidence="3" id="KW-1185">Reference proteome</keyword>
<dbReference type="AlphaFoldDB" id="Q2LV48"/>
<feature type="transmembrane region" description="Helical" evidence="1">
    <location>
        <begin position="474"/>
        <end position="492"/>
    </location>
</feature>
<dbReference type="HOGENOM" id="CLU_434080_0_0_7"/>
<feature type="transmembrane region" description="Helical" evidence="1">
    <location>
        <begin position="171"/>
        <end position="189"/>
    </location>
</feature>
<feature type="transmembrane region" description="Helical" evidence="1">
    <location>
        <begin position="582"/>
        <end position="601"/>
    </location>
</feature>
<keyword evidence="1" id="KW-0812">Transmembrane</keyword>
<feature type="transmembrane region" description="Helical" evidence="1">
    <location>
        <begin position="271"/>
        <end position="294"/>
    </location>
</feature>
<dbReference type="Proteomes" id="UP000001933">
    <property type="component" value="Chromosome"/>
</dbReference>
<reference evidence="2 3" key="1">
    <citation type="journal article" date="2007" name="Proc. Natl. Acad. Sci. U.S.A.">
        <title>The genome of Syntrophus aciditrophicus: life at the thermodynamic limit of microbial growth.</title>
        <authorList>
            <person name="McInerney M.J."/>
            <person name="Rohlin L."/>
            <person name="Mouttaki H."/>
            <person name="Kim U."/>
            <person name="Krupp R.S."/>
            <person name="Rios-Hernandez L."/>
            <person name="Sieber J."/>
            <person name="Struchtemeyer C.G."/>
            <person name="Bhattacharyya A."/>
            <person name="Campbell J.W."/>
            <person name="Gunsalus R.P."/>
        </authorList>
    </citation>
    <scope>NUCLEOTIDE SEQUENCE [LARGE SCALE GENOMIC DNA]</scope>
    <source>
        <strain evidence="2 3">SB</strain>
    </source>
</reference>
<evidence type="ECO:0000313" key="3">
    <source>
        <dbReference type="Proteomes" id="UP000001933"/>
    </source>
</evidence>
<dbReference type="InParanoid" id="Q2LV48"/>
<feature type="transmembrane region" description="Helical" evidence="1">
    <location>
        <begin position="409"/>
        <end position="432"/>
    </location>
</feature>
<sequence length="630" mass="70781">MMTKIRCPHCGTSQELFPHIILCRNCYGDLRGEFEKHSSQTISVEKPPAESGPAVRKYQAIRKYPLKKIGPGNSSLFDILGKTGCLSFKRFFPLFPLCYFSVFFFLLIGIFISKLGLPIVFPEYFPLDPSLRYLAGGGILTCLLASLYTQTALLLAVSNQHLDLGDVLAKAWSRLVSYTLLILLMAIIIGLGYSILIFPGVIAIVLLIFAPFILAAENVGVTEAISKSVSYVAHDWLRVFLCLAPVPLLIIFSLMFFAYGGTPILWVTRNAFAFVVIVSAVISVPFMLMTLYIYHVYDDLRKSLGVVLPADSAISPLPQTTVELPSPVLFSSQELSPFFEMLQQAWKIFQERFFCLSVLNLVSYFPHVLNLSVLVAAYVIVSIFIDAFGLKGDFGAVALLFLPRSVHILIILGIMLFGVLYLCSAILGLITYLHLELAFVYAIADATLTPWQALKKSRARLRGFFRSNLHRKFILITSGVLLFPGCMFWVWYEFTPFIFAMEREGQTPLSSLVESRELVRNLWGPVLKRMISLRMLPILVISVLSLILIAGLPFQQIFVLFLSIFSRGMPPAGMPSLHDPTIWLLTIAGLYFYTLFFQIPLQKVFLYLLYTELKEAKNSESVPSQPLYYS</sequence>
<gene>
    <name evidence="2" type="ORF">SYN_00669</name>
</gene>
<proteinExistence type="predicted"/>
<feature type="transmembrane region" description="Helical" evidence="1">
    <location>
        <begin position="236"/>
        <end position="259"/>
    </location>
</feature>
<feature type="transmembrane region" description="Helical" evidence="1">
    <location>
        <begin position="535"/>
        <end position="562"/>
    </location>
</feature>
<feature type="transmembrane region" description="Helical" evidence="1">
    <location>
        <begin position="375"/>
        <end position="402"/>
    </location>
</feature>
<evidence type="ECO:0000256" key="1">
    <source>
        <dbReference type="SAM" id="Phobius"/>
    </source>
</evidence>
<feature type="transmembrane region" description="Helical" evidence="1">
    <location>
        <begin position="195"/>
        <end position="215"/>
    </location>
</feature>
<evidence type="ECO:0000313" key="2">
    <source>
        <dbReference type="EMBL" id="ABC77958.1"/>
    </source>
</evidence>
<organism evidence="2 3">
    <name type="scientific">Syntrophus aciditrophicus (strain SB)</name>
    <dbReference type="NCBI Taxonomy" id="56780"/>
    <lineage>
        <taxon>Bacteria</taxon>
        <taxon>Pseudomonadati</taxon>
        <taxon>Thermodesulfobacteriota</taxon>
        <taxon>Syntrophia</taxon>
        <taxon>Syntrophales</taxon>
        <taxon>Syntrophaceae</taxon>
        <taxon>Syntrophus</taxon>
    </lineage>
</organism>
<feature type="transmembrane region" description="Helical" evidence="1">
    <location>
        <begin position="133"/>
        <end position="159"/>
    </location>
</feature>
<feature type="transmembrane region" description="Helical" evidence="1">
    <location>
        <begin position="91"/>
        <end position="113"/>
    </location>
</feature>
<feature type="transmembrane region" description="Helical" evidence="1">
    <location>
        <begin position="438"/>
        <end position="454"/>
    </location>
</feature>